<dbReference type="AlphaFoldDB" id="A0A218W339"/>
<comment type="similarity">
    <text evidence="2 8">Belongs to the Casparian strip membrane proteins (CASP) family.</text>
</comment>
<dbReference type="OrthoDB" id="754299at2759"/>
<keyword evidence="7 8" id="KW-0472">Membrane</keyword>
<dbReference type="GO" id="GO:0005886">
    <property type="term" value="C:plasma membrane"/>
    <property type="evidence" value="ECO:0007669"/>
    <property type="project" value="UniProtKB-SubCell"/>
</dbReference>
<dbReference type="PANTHER" id="PTHR32021:SF0">
    <property type="entry name" value="CASP-LIKE PROTEIN 5B2"/>
    <property type="match status" value="1"/>
</dbReference>
<dbReference type="InterPro" id="IPR006702">
    <property type="entry name" value="CASP_dom"/>
</dbReference>
<keyword evidence="5 8" id="KW-0812">Transmembrane</keyword>
<proteinExistence type="inferred from homology"/>
<evidence type="ECO:0000256" key="4">
    <source>
        <dbReference type="ARBA" id="ARBA00022475"/>
    </source>
</evidence>
<dbReference type="Proteomes" id="UP000197138">
    <property type="component" value="Unassembled WGS sequence"/>
</dbReference>
<evidence type="ECO:0000256" key="8">
    <source>
        <dbReference type="RuleBase" id="RU361233"/>
    </source>
</evidence>
<reference evidence="12" key="1">
    <citation type="journal article" date="2017" name="Plant J.">
        <title>The pomegranate (Punica granatum L.) genome and the genomics of punicalagin biosynthesis.</title>
        <authorList>
            <person name="Qin G."/>
            <person name="Xu C."/>
            <person name="Ming R."/>
            <person name="Tang H."/>
            <person name="Guyot R."/>
            <person name="Kramer E.M."/>
            <person name="Hu Y."/>
            <person name="Yi X."/>
            <person name="Qi Y."/>
            <person name="Xu X."/>
            <person name="Gao Z."/>
            <person name="Pan H."/>
            <person name="Jian J."/>
            <person name="Tian Y."/>
            <person name="Yue Z."/>
            <person name="Xu Y."/>
        </authorList>
    </citation>
    <scope>NUCLEOTIDE SEQUENCE [LARGE SCALE GENOMIC DNA]</scope>
    <source>
        <strain evidence="12">cv. Dabenzi</strain>
    </source>
</reference>
<feature type="transmembrane region" description="Helical" evidence="8">
    <location>
        <begin position="79"/>
        <end position="108"/>
    </location>
</feature>
<feature type="domain" description="Casparian strip membrane protein" evidence="9">
    <location>
        <begin position="6"/>
        <end position="136"/>
    </location>
</feature>
<keyword evidence="4 8" id="KW-1003">Cell membrane</keyword>
<organism evidence="10 12">
    <name type="scientific">Punica granatum</name>
    <name type="common">Pomegranate</name>
    <dbReference type="NCBI Taxonomy" id="22663"/>
    <lineage>
        <taxon>Eukaryota</taxon>
        <taxon>Viridiplantae</taxon>
        <taxon>Streptophyta</taxon>
        <taxon>Embryophyta</taxon>
        <taxon>Tracheophyta</taxon>
        <taxon>Spermatophyta</taxon>
        <taxon>Magnoliopsida</taxon>
        <taxon>eudicotyledons</taxon>
        <taxon>Gunneridae</taxon>
        <taxon>Pentapetalae</taxon>
        <taxon>rosids</taxon>
        <taxon>malvids</taxon>
        <taxon>Myrtales</taxon>
        <taxon>Lythraceae</taxon>
        <taxon>Punica</taxon>
    </lineage>
</organism>
<evidence type="ECO:0000256" key="3">
    <source>
        <dbReference type="ARBA" id="ARBA00011489"/>
    </source>
</evidence>
<comment type="caution">
    <text evidence="8">Lacks conserved residue(s) required for the propagation of feature annotation.</text>
</comment>
<feature type="transmembrane region" description="Helical" evidence="8">
    <location>
        <begin position="44"/>
        <end position="67"/>
    </location>
</feature>
<evidence type="ECO:0000259" key="9">
    <source>
        <dbReference type="Pfam" id="PF04535"/>
    </source>
</evidence>
<dbReference type="GeneID" id="116209614"/>
<dbReference type="EMBL" id="MTKT01005400">
    <property type="protein sequence ID" value="OWM67185.1"/>
    <property type="molecule type" value="Genomic_DNA"/>
</dbReference>
<evidence type="ECO:0000313" key="12">
    <source>
        <dbReference type="Proteomes" id="UP000197138"/>
    </source>
</evidence>
<protein>
    <recommendedName>
        <fullName evidence="8">CASP-like protein</fullName>
    </recommendedName>
</protein>
<evidence type="ECO:0000313" key="11">
    <source>
        <dbReference type="EMBL" id="PKI72215.1"/>
    </source>
</evidence>
<keyword evidence="6 8" id="KW-1133">Transmembrane helix</keyword>
<evidence type="ECO:0000256" key="6">
    <source>
        <dbReference type="ARBA" id="ARBA00022989"/>
    </source>
</evidence>
<gene>
    <name evidence="10" type="ORF">CDL15_Pgr000637</name>
    <name evidence="11" type="ORF">CRG98_007413</name>
</gene>
<keyword evidence="13" id="KW-1185">Reference proteome</keyword>
<evidence type="ECO:0000256" key="7">
    <source>
        <dbReference type="ARBA" id="ARBA00023136"/>
    </source>
</evidence>
<reference evidence="10" key="2">
    <citation type="submission" date="2017-06" db="EMBL/GenBank/DDBJ databases">
        <title>The pomegranate genome and the genomics of punicalagin biosynthesis.</title>
        <authorList>
            <person name="Xu C."/>
        </authorList>
    </citation>
    <scope>NUCLEOTIDE SEQUENCE [LARGE SCALE GENOMIC DNA]</scope>
    <source>
        <tissue evidence="10">Fresh leaf</tissue>
    </source>
</reference>
<comment type="caution">
    <text evidence="10">The sequence shown here is derived from an EMBL/GenBank/DDBJ whole genome shotgun (WGS) entry which is preliminary data.</text>
</comment>
<dbReference type="Proteomes" id="UP000233551">
    <property type="component" value="Unassembled WGS sequence"/>
</dbReference>
<sequence>MKILGRPGTVSGLMMRTGQFGFAAASISAMLSSGDTSKFTAFSYLVASMGFQVLYSFALACLDAYALKKNRDLQNPVSVSFFAIGDWVTSMLSLAAACSSAGIIVLYLHDFELCNRSHLPCLMYEISVIFAFIAWGLLFMSFQVMLWILASFSNNPHL</sequence>
<name>A0A218W339_PUNGR</name>
<evidence type="ECO:0000256" key="2">
    <source>
        <dbReference type="ARBA" id="ARBA00007651"/>
    </source>
</evidence>
<feature type="transmembrane region" description="Helical" evidence="8">
    <location>
        <begin position="128"/>
        <end position="150"/>
    </location>
</feature>
<evidence type="ECO:0000256" key="5">
    <source>
        <dbReference type="ARBA" id="ARBA00022692"/>
    </source>
</evidence>
<comment type="subunit">
    <text evidence="3 8">Homodimer and heterodimers.</text>
</comment>
<reference evidence="11 13" key="3">
    <citation type="submission" date="2017-11" db="EMBL/GenBank/DDBJ databases">
        <title>De-novo sequencing of pomegranate (Punica granatum L.) genome.</title>
        <authorList>
            <person name="Akparov Z."/>
            <person name="Amiraslanov A."/>
            <person name="Hajiyeva S."/>
            <person name="Abbasov M."/>
            <person name="Kaur K."/>
            <person name="Hamwieh A."/>
            <person name="Solovyev V."/>
            <person name="Salamov A."/>
            <person name="Braich B."/>
            <person name="Kosarev P."/>
            <person name="Mahmoud A."/>
            <person name="Hajiyev E."/>
            <person name="Babayeva S."/>
            <person name="Izzatullayeva V."/>
            <person name="Mammadov A."/>
            <person name="Mammadov A."/>
            <person name="Sharifova S."/>
            <person name="Ojaghi J."/>
            <person name="Eynullazada K."/>
            <person name="Bayramov B."/>
            <person name="Abdulazimova A."/>
            <person name="Shahmuradov I."/>
        </authorList>
    </citation>
    <scope>NUCLEOTIDE SEQUENCE [LARGE SCALE GENOMIC DNA]</scope>
    <source>
        <strain evidence="11">AG2017</strain>
        <strain evidence="13">cv. AG2017</strain>
        <tissue evidence="11">Leaf</tissue>
    </source>
</reference>
<evidence type="ECO:0000313" key="13">
    <source>
        <dbReference type="Proteomes" id="UP000233551"/>
    </source>
</evidence>
<dbReference type="Pfam" id="PF04535">
    <property type="entry name" value="CASP_dom"/>
    <property type="match status" value="1"/>
</dbReference>
<comment type="subcellular location">
    <subcellularLocation>
        <location evidence="1 8">Cell membrane</location>
        <topology evidence="1 8">Multi-pass membrane protein</topology>
    </subcellularLocation>
</comment>
<dbReference type="InterPro" id="IPR045009">
    <property type="entry name" value="CASPL-5"/>
</dbReference>
<dbReference type="STRING" id="22663.A0A218W339"/>
<accession>A0A218W339</accession>
<dbReference type="EMBL" id="PGOL01000336">
    <property type="protein sequence ID" value="PKI72215.1"/>
    <property type="molecule type" value="Genomic_DNA"/>
</dbReference>
<evidence type="ECO:0000313" key="10">
    <source>
        <dbReference type="EMBL" id="OWM67185.1"/>
    </source>
</evidence>
<dbReference type="PANTHER" id="PTHR32021">
    <property type="entry name" value="CASP-LIKE PROTEIN 5B3"/>
    <property type="match status" value="1"/>
</dbReference>
<evidence type="ECO:0000256" key="1">
    <source>
        <dbReference type="ARBA" id="ARBA00004651"/>
    </source>
</evidence>